<dbReference type="GO" id="GO:0008168">
    <property type="term" value="F:methyltransferase activity"/>
    <property type="evidence" value="ECO:0007669"/>
    <property type="project" value="UniProtKB-KW"/>
</dbReference>
<dbReference type="InterPro" id="IPR002935">
    <property type="entry name" value="SAM_O-MeTrfase"/>
</dbReference>
<comment type="caution">
    <text evidence="4">The sequence shown here is derived from an EMBL/GenBank/DDBJ whole genome shotgun (WGS) entry which is preliminary data.</text>
</comment>
<name>A0ABS5CYV3_9MOLU</name>
<keyword evidence="2" id="KW-0808">Transferase</keyword>
<gene>
    <name evidence="4" type="ORF">CHTY_002820</name>
    <name evidence="5" type="ORF">CHTY_003365</name>
</gene>
<evidence type="ECO:0000256" key="1">
    <source>
        <dbReference type="ARBA" id="ARBA00022603"/>
    </source>
</evidence>
<dbReference type="Proteomes" id="UP001195571">
    <property type="component" value="Unassembled WGS sequence"/>
</dbReference>
<evidence type="ECO:0000256" key="3">
    <source>
        <dbReference type="ARBA" id="ARBA00022691"/>
    </source>
</evidence>
<dbReference type="InterPro" id="IPR050362">
    <property type="entry name" value="Cation-dep_OMT"/>
</dbReference>
<evidence type="ECO:0000313" key="6">
    <source>
        <dbReference type="Proteomes" id="UP001195571"/>
    </source>
</evidence>
<dbReference type="GO" id="GO:0032259">
    <property type="term" value="P:methylation"/>
    <property type="evidence" value="ECO:0007669"/>
    <property type="project" value="UniProtKB-KW"/>
</dbReference>
<dbReference type="EMBL" id="JACAOD020000014">
    <property type="protein sequence ID" value="MBP5836151.1"/>
    <property type="molecule type" value="Genomic_DNA"/>
</dbReference>
<accession>A0ABS5CYV3</accession>
<dbReference type="EMBL" id="JACAOD020000018">
    <property type="protein sequence ID" value="MBP5836254.1"/>
    <property type="molecule type" value="Genomic_DNA"/>
</dbReference>
<keyword evidence="3" id="KW-0949">S-adenosyl-L-methionine</keyword>
<reference evidence="4 6" key="1">
    <citation type="submission" date="2021-04" db="EMBL/GenBank/DDBJ databases">
        <title>Genomic features of Candidatus Phytoplasma meliae isolate ChTYXIII (1SrXIII-G).</title>
        <authorList>
            <person name="Fernandez F.D."/>
            <person name="Conci L.R."/>
        </authorList>
    </citation>
    <scope>NUCLEOTIDE SEQUENCE [LARGE SCALE GENOMIC DNA]</scope>
    <source>
        <strain evidence="4">ChTYXIII-Mo</strain>
    </source>
</reference>
<dbReference type="PANTHER" id="PTHR10509">
    <property type="entry name" value="O-METHYLTRANSFERASE-RELATED"/>
    <property type="match status" value="1"/>
</dbReference>
<protein>
    <submittedName>
        <fullName evidence="4">SAM-dependent methyltransferase</fullName>
    </submittedName>
</protein>
<dbReference type="SUPFAM" id="SSF53335">
    <property type="entry name" value="S-adenosyl-L-methionine-dependent methyltransferases"/>
    <property type="match status" value="1"/>
</dbReference>
<organism evidence="4 6">
    <name type="scientific">Candidatus Phytoplasma meliae</name>
    <dbReference type="NCBI Taxonomy" id="1848402"/>
    <lineage>
        <taxon>Bacteria</taxon>
        <taxon>Bacillati</taxon>
        <taxon>Mycoplasmatota</taxon>
        <taxon>Mollicutes</taxon>
        <taxon>Acholeplasmatales</taxon>
        <taxon>Acholeplasmataceae</taxon>
        <taxon>Candidatus Phytoplasma</taxon>
        <taxon>16SrXIII (Mexican periwinkle virescence group)</taxon>
    </lineage>
</organism>
<keyword evidence="6" id="KW-1185">Reference proteome</keyword>
<keyword evidence="1 4" id="KW-0489">Methyltransferase</keyword>
<dbReference type="Gene3D" id="3.40.50.150">
    <property type="entry name" value="Vaccinia Virus protein VP39"/>
    <property type="match status" value="1"/>
</dbReference>
<evidence type="ECO:0000313" key="4">
    <source>
        <dbReference type="EMBL" id="MBP5836151.1"/>
    </source>
</evidence>
<sequence>MMFNKTIYLAKLKKYAQDHHIPILQDTSLTLILQIMEQYQIKNILEIGTAIGYSALAMSNENTTIDTLERDFLSYHLAKNFLQAIPFQINIIWAEALIYPLTCLTTYDLILIDAAKAQYQKLFLKYYSLLRPQGIIICDNLHLNAFLNEQNSSQPTPKHKGILKKMDDFKAFLENHSDFTTIFHNIGDGLSISYKKR</sequence>
<dbReference type="PANTHER" id="PTHR10509:SF14">
    <property type="entry name" value="CAFFEOYL-COA O-METHYLTRANSFERASE 3-RELATED"/>
    <property type="match status" value="1"/>
</dbReference>
<dbReference type="Pfam" id="PF01596">
    <property type="entry name" value="Methyltransf_3"/>
    <property type="match status" value="1"/>
</dbReference>
<evidence type="ECO:0000256" key="2">
    <source>
        <dbReference type="ARBA" id="ARBA00022679"/>
    </source>
</evidence>
<dbReference type="InterPro" id="IPR029063">
    <property type="entry name" value="SAM-dependent_MTases_sf"/>
</dbReference>
<proteinExistence type="predicted"/>
<evidence type="ECO:0000313" key="5">
    <source>
        <dbReference type="EMBL" id="MBP5836254.1"/>
    </source>
</evidence>